<comment type="caution">
    <text evidence="1">The sequence shown here is derived from an EMBL/GenBank/DDBJ whole genome shotgun (WGS) entry which is preliminary data.</text>
</comment>
<gene>
    <name evidence="1" type="ORF">L1987_72250</name>
</gene>
<reference evidence="2" key="1">
    <citation type="journal article" date="2022" name="Mol. Ecol. Resour.">
        <title>The genomes of chicory, endive, great burdock and yacon provide insights into Asteraceae palaeo-polyploidization history and plant inulin production.</title>
        <authorList>
            <person name="Fan W."/>
            <person name="Wang S."/>
            <person name="Wang H."/>
            <person name="Wang A."/>
            <person name="Jiang F."/>
            <person name="Liu H."/>
            <person name="Zhao H."/>
            <person name="Xu D."/>
            <person name="Zhang Y."/>
        </authorList>
    </citation>
    <scope>NUCLEOTIDE SEQUENCE [LARGE SCALE GENOMIC DNA]</scope>
    <source>
        <strain evidence="2">cv. Yunnan</strain>
    </source>
</reference>
<name>A0ACB9AUZ7_9ASTR</name>
<dbReference type="Proteomes" id="UP001056120">
    <property type="component" value="Linkage Group LG24"/>
</dbReference>
<sequence length="198" mass="22614">MHHAQTLQLSLSDKQLFTAVIFSVGFTIAATVEHHCIVSSRRSISLGGTTSHESEIQNILLQILPWDSNASLLKKVRSLQITDLALSEIAADLFVKTCPFSVDSFIEDRQMACLSSWIEFMFLILAFQLKFCPRDCTNFICMKSVMNYMKNFPSHLFLHLISEKVKEGANSQKFYANTTSLSWTIQNNMRVALYYHYL</sequence>
<dbReference type="EMBL" id="CM042041">
    <property type="protein sequence ID" value="KAI3713667.1"/>
    <property type="molecule type" value="Genomic_DNA"/>
</dbReference>
<reference evidence="1 2" key="2">
    <citation type="journal article" date="2022" name="Mol. Ecol. Resour.">
        <title>The genomes of chicory, endive, great burdock and yacon provide insights into Asteraceae paleo-polyploidization history and plant inulin production.</title>
        <authorList>
            <person name="Fan W."/>
            <person name="Wang S."/>
            <person name="Wang H."/>
            <person name="Wang A."/>
            <person name="Jiang F."/>
            <person name="Liu H."/>
            <person name="Zhao H."/>
            <person name="Xu D."/>
            <person name="Zhang Y."/>
        </authorList>
    </citation>
    <scope>NUCLEOTIDE SEQUENCE [LARGE SCALE GENOMIC DNA]</scope>
    <source>
        <strain evidence="2">cv. Yunnan</strain>
        <tissue evidence="1">Leaves</tissue>
    </source>
</reference>
<evidence type="ECO:0000313" key="2">
    <source>
        <dbReference type="Proteomes" id="UP001056120"/>
    </source>
</evidence>
<accession>A0ACB9AUZ7</accession>
<proteinExistence type="predicted"/>
<organism evidence="1 2">
    <name type="scientific">Smallanthus sonchifolius</name>
    <dbReference type="NCBI Taxonomy" id="185202"/>
    <lineage>
        <taxon>Eukaryota</taxon>
        <taxon>Viridiplantae</taxon>
        <taxon>Streptophyta</taxon>
        <taxon>Embryophyta</taxon>
        <taxon>Tracheophyta</taxon>
        <taxon>Spermatophyta</taxon>
        <taxon>Magnoliopsida</taxon>
        <taxon>eudicotyledons</taxon>
        <taxon>Gunneridae</taxon>
        <taxon>Pentapetalae</taxon>
        <taxon>asterids</taxon>
        <taxon>campanulids</taxon>
        <taxon>Asterales</taxon>
        <taxon>Asteraceae</taxon>
        <taxon>Asteroideae</taxon>
        <taxon>Heliantheae alliance</taxon>
        <taxon>Millerieae</taxon>
        <taxon>Smallanthus</taxon>
    </lineage>
</organism>
<protein>
    <submittedName>
        <fullName evidence="1">Uncharacterized protein</fullName>
    </submittedName>
</protein>
<keyword evidence="2" id="KW-1185">Reference proteome</keyword>
<evidence type="ECO:0000313" key="1">
    <source>
        <dbReference type="EMBL" id="KAI3713667.1"/>
    </source>
</evidence>